<reference evidence="3" key="2">
    <citation type="submission" date="2021-03" db="EMBL/GenBank/DDBJ databases">
        <authorList>
            <person name="Jaffe A."/>
        </authorList>
    </citation>
    <scope>NUCLEOTIDE SEQUENCE</scope>
    <source>
        <strain evidence="3">RIFCSPLOWO2_01_FULL_58_19</strain>
    </source>
</reference>
<organism evidence="2 4">
    <name type="scientific">Candidatus Iainarchaeum sp</name>
    <dbReference type="NCBI Taxonomy" id="3101447"/>
    <lineage>
        <taxon>Archaea</taxon>
        <taxon>Candidatus Iainarchaeota</taxon>
        <taxon>Candidatus Iainarchaeia</taxon>
        <taxon>Candidatus Iainarchaeales</taxon>
        <taxon>Candidatus Iainarchaeaceae</taxon>
        <taxon>Candidatus Iainarchaeum</taxon>
    </lineage>
</organism>
<reference evidence="3" key="3">
    <citation type="submission" date="2021-05" db="EMBL/GenBank/DDBJ databases">
        <title>Protein family content uncovers lineage relationships and bacterial pathway maintenance mechanisms in DPANN archaea.</title>
        <authorList>
            <person name="Castelle C.J."/>
            <person name="Meheust R."/>
            <person name="Jaffe A.L."/>
            <person name="Seitz K."/>
            <person name="Gong X."/>
            <person name="Baker B.J."/>
            <person name="Banfield J.F."/>
        </authorList>
    </citation>
    <scope>NUCLEOTIDE SEQUENCE</scope>
    <source>
        <strain evidence="3">RIFCSPLOWO2_01_FULL_58_19</strain>
    </source>
</reference>
<evidence type="ECO:0000313" key="3">
    <source>
        <dbReference type="EMBL" id="MBS3063669.1"/>
    </source>
</evidence>
<name>A0A7J4JHF0_9ARCH</name>
<proteinExistence type="predicted"/>
<dbReference type="AlphaFoldDB" id="A0A7J4JHF0"/>
<sequence>MKTQLVSVRLPEEDLKIIEQKTKEEKMAKTTALKQMLALGIKQYQLARAVERYGRGKTSLGKAAEEAGLTVWEMMDCLKEKGVPNPLTAEDFRQSRKNLEKALQ</sequence>
<dbReference type="Proteomes" id="UP000678237">
    <property type="component" value="Unassembled WGS sequence"/>
</dbReference>
<dbReference type="Pfam" id="PF03683">
    <property type="entry name" value="UPF0175"/>
    <property type="match status" value="1"/>
</dbReference>
<feature type="region of interest" description="Disordered" evidence="1">
    <location>
        <begin position="83"/>
        <end position="104"/>
    </location>
</feature>
<protein>
    <submittedName>
        <fullName evidence="3">UPF0175 family protein</fullName>
    </submittedName>
</protein>
<evidence type="ECO:0000313" key="4">
    <source>
        <dbReference type="Proteomes" id="UP000564964"/>
    </source>
</evidence>
<evidence type="ECO:0000313" key="2">
    <source>
        <dbReference type="EMBL" id="HIH15825.1"/>
    </source>
</evidence>
<comment type="caution">
    <text evidence="2">The sequence shown here is derived from an EMBL/GenBank/DDBJ whole genome shotgun (WGS) entry which is preliminary data.</text>
</comment>
<gene>
    <name evidence="2" type="ORF">HA252_00265</name>
    <name evidence="3" type="ORF">J4203_07440</name>
</gene>
<dbReference type="EMBL" id="DUGH01000007">
    <property type="protein sequence ID" value="HIH15825.1"/>
    <property type="molecule type" value="Genomic_DNA"/>
</dbReference>
<dbReference type="InterPro" id="IPR005368">
    <property type="entry name" value="UPF0175"/>
</dbReference>
<dbReference type="EMBL" id="JAGVWE010000006">
    <property type="protein sequence ID" value="MBS3063669.1"/>
    <property type="molecule type" value="Genomic_DNA"/>
</dbReference>
<evidence type="ECO:0000256" key="1">
    <source>
        <dbReference type="SAM" id="MobiDB-lite"/>
    </source>
</evidence>
<accession>A0A7J4JHF0</accession>
<reference evidence="2" key="1">
    <citation type="journal article" date="2020" name="bioRxiv">
        <title>A rank-normalized archaeal taxonomy based on genome phylogeny resolves widespread incomplete and uneven classifications.</title>
        <authorList>
            <person name="Rinke C."/>
            <person name="Chuvochina M."/>
            <person name="Mussig A.J."/>
            <person name="Chaumeil P.-A."/>
            <person name="Waite D.W."/>
            <person name="Whitman W.B."/>
            <person name="Parks D.H."/>
            <person name="Hugenholtz P."/>
        </authorList>
    </citation>
    <scope>NUCLEOTIDE SEQUENCE</scope>
    <source>
        <strain evidence="2">UBA10219</strain>
    </source>
</reference>
<feature type="compositionally biased region" description="Basic and acidic residues" evidence="1">
    <location>
        <begin position="90"/>
        <end position="104"/>
    </location>
</feature>
<dbReference type="Proteomes" id="UP000564964">
    <property type="component" value="Unassembled WGS sequence"/>
</dbReference>